<protein>
    <submittedName>
        <fullName evidence="4">Thioredoxin-like protein</fullName>
    </submittedName>
</protein>
<keyword evidence="5" id="KW-1185">Reference proteome</keyword>
<feature type="domain" description="Thioredoxin" evidence="3">
    <location>
        <begin position="1"/>
        <end position="110"/>
    </location>
</feature>
<keyword evidence="1" id="KW-1015">Disulfide bond</keyword>
<sequence length="129" mass="14089">MTTPIEIQSIEQWNEIVEASTAAGKTIVVDFSAEWCGPCKMIAPKYNELASLNPQVQFLRVDVDQQGEIAETFHVSAMPTFFAIKSKEVVAMLRGANPQGLTRLVKDHAGPNPPVAPVVAEEPSQKSRL</sequence>
<reference evidence="4" key="1">
    <citation type="submission" date="2023-03" db="EMBL/GenBank/DDBJ databases">
        <title>Massive genome expansion in bonnet fungi (Mycena s.s.) driven by repeated elements and novel gene families across ecological guilds.</title>
        <authorList>
            <consortium name="Lawrence Berkeley National Laboratory"/>
            <person name="Harder C.B."/>
            <person name="Miyauchi S."/>
            <person name="Viragh M."/>
            <person name="Kuo A."/>
            <person name="Thoen E."/>
            <person name="Andreopoulos B."/>
            <person name="Lu D."/>
            <person name="Skrede I."/>
            <person name="Drula E."/>
            <person name="Henrissat B."/>
            <person name="Morin E."/>
            <person name="Kohler A."/>
            <person name="Barry K."/>
            <person name="LaButti K."/>
            <person name="Morin E."/>
            <person name="Salamov A."/>
            <person name="Lipzen A."/>
            <person name="Mereny Z."/>
            <person name="Hegedus B."/>
            <person name="Baldrian P."/>
            <person name="Stursova M."/>
            <person name="Weitz H."/>
            <person name="Taylor A."/>
            <person name="Grigoriev I.V."/>
            <person name="Nagy L.G."/>
            <person name="Martin F."/>
            <person name="Kauserud H."/>
        </authorList>
    </citation>
    <scope>NUCLEOTIDE SEQUENCE</scope>
    <source>
        <strain evidence="4">CBHHK200</strain>
    </source>
</reference>
<dbReference type="Gene3D" id="3.40.30.10">
    <property type="entry name" value="Glutaredoxin"/>
    <property type="match status" value="1"/>
</dbReference>
<dbReference type="CDD" id="cd02947">
    <property type="entry name" value="TRX_family"/>
    <property type="match status" value="1"/>
</dbReference>
<dbReference type="Pfam" id="PF00085">
    <property type="entry name" value="Thioredoxin"/>
    <property type="match status" value="1"/>
</dbReference>
<name>A0AAD6TG75_9AGAR</name>
<feature type="region of interest" description="Disordered" evidence="2">
    <location>
        <begin position="103"/>
        <end position="129"/>
    </location>
</feature>
<evidence type="ECO:0000313" key="5">
    <source>
        <dbReference type="Proteomes" id="UP001218188"/>
    </source>
</evidence>
<gene>
    <name evidence="4" type="ORF">C8F04DRAFT_1174389</name>
</gene>
<dbReference type="PROSITE" id="PS00194">
    <property type="entry name" value="THIOREDOXIN_1"/>
    <property type="match status" value="1"/>
</dbReference>
<evidence type="ECO:0000313" key="4">
    <source>
        <dbReference type="EMBL" id="KAJ7044595.1"/>
    </source>
</evidence>
<dbReference type="PANTHER" id="PTHR46115">
    <property type="entry name" value="THIOREDOXIN-LIKE PROTEIN 1"/>
    <property type="match status" value="1"/>
</dbReference>
<dbReference type="InterPro" id="IPR017937">
    <property type="entry name" value="Thioredoxin_CS"/>
</dbReference>
<dbReference type="InterPro" id="IPR036249">
    <property type="entry name" value="Thioredoxin-like_sf"/>
</dbReference>
<proteinExistence type="predicted"/>
<dbReference type="SUPFAM" id="SSF52833">
    <property type="entry name" value="Thioredoxin-like"/>
    <property type="match status" value="1"/>
</dbReference>
<dbReference type="PROSITE" id="PS51352">
    <property type="entry name" value="THIOREDOXIN_2"/>
    <property type="match status" value="1"/>
</dbReference>
<evidence type="ECO:0000259" key="3">
    <source>
        <dbReference type="PROSITE" id="PS51352"/>
    </source>
</evidence>
<dbReference type="AlphaFoldDB" id="A0AAD6TG75"/>
<dbReference type="InterPro" id="IPR013766">
    <property type="entry name" value="Thioredoxin_domain"/>
</dbReference>
<dbReference type="Proteomes" id="UP001218188">
    <property type="component" value="Unassembled WGS sequence"/>
</dbReference>
<dbReference type="PRINTS" id="PR00421">
    <property type="entry name" value="THIOREDOXIN"/>
</dbReference>
<comment type="caution">
    <text evidence="4">The sequence shown here is derived from an EMBL/GenBank/DDBJ whole genome shotgun (WGS) entry which is preliminary data.</text>
</comment>
<organism evidence="4 5">
    <name type="scientific">Mycena alexandri</name>
    <dbReference type="NCBI Taxonomy" id="1745969"/>
    <lineage>
        <taxon>Eukaryota</taxon>
        <taxon>Fungi</taxon>
        <taxon>Dikarya</taxon>
        <taxon>Basidiomycota</taxon>
        <taxon>Agaricomycotina</taxon>
        <taxon>Agaricomycetes</taxon>
        <taxon>Agaricomycetidae</taxon>
        <taxon>Agaricales</taxon>
        <taxon>Marasmiineae</taxon>
        <taxon>Mycenaceae</taxon>
        <taxon>Mycena</taxon>
    </lineage>
</organism>
<dbReference type="EMBL" id="JARJCM010000006">
    <property type="protein sequence ID" value="KAJ7044595.1"/>
    <property type="molecule type" value="Genomic_DNA"/>
</dbReference>
<evidence type="ECO:0000256" key="2">
    <source>
        <dbReference type="SAM" id="MobiDB-lite"/>
    </source>
</evidence>
<evidence type="ECO:0000256" key="1">
    <source>
        <dbReference type="ARBA" id="ARBA00023157"/>
    </source>
</evidence>
<accession>A0AAD6TG75</accession>